<evidence type="ECO:0000259" key="4">
    <source>
        <dbReference type="PROSITE" id="PS51293"/>
    </source>
</evidence>
<dbReference type="GO" id="GO:0000978">
    <property type="term" value="F:RNA polymerase II cis-regulatory region sequence-specific DNA binding"/>
    <property type="evidence" value="ECO:0007669"/>
    <property type="project" value="TreeGrafter"/>
</dbReference>
<protein>
    <submittedName>
        <fullName evidence="6">Myb-like DNA-binding domain containing protein</fullName>
    </submittedName>
</protein>
<feature type="domain" description="SANT" evidence="4">
    <location>
        <begin position="58"/>
        <end position="100"/>
    </location>
</feature>
<feature type="domain" description="Myb-like" evidence="3">
    <location>
        <begin position="55"/>
        <end position="106"/>
    </location>
</feature>
<dbReference type="PROSITE" id="PS50090">
    <property type="entry name" value="MYB_LIKE"/>
    <property type="match status" value="2"/>
</dbReference>
<keyword evidence="2" id="KW-0238">DNA-binding</keyword>
<reference evidence="6" key="1">
    <citation type="submission" date="2016-10" db="EMBL/GenBank/DDBJ databases">
        <authorList>
            <person name="Benchimol M."/>
            <person name="Almeida L.G."/>
            <person name="Vasconcelos A.T."/>
            <person name="Perreira-Neves A."/>
            <person name="Rosa I.A."/>
            <person name="Tasca T."/>
            <person name="Bogo M.R."/>
            <person name="de Souza W."/>
        </authorList>
    </citation>
    <scope>NUCLEOTIDE SEQUENCE [LARGE SCALE GENOMIC DNA]</scope>
    <source>
        <strain evidence="6">K</strain>
    </source>
</reference>
<proteinExistence type="predicted"/>
<organism evidence="6 7">
    <name type="scientific">Tritrichomonas foetus</name>
    <dbReference type="NCBI Taxonomy" id="1144522"/>
    <lineage>
        <taxon>Eukaryota</taxon>
        <taxon>Metamonada</taxon>
        <taxon>Parabasalia</taxon>
        <taxon>Tritrichomonadida</taxon>
        <taxon>Tritrichomonadidae</taxon>
        <taxon>Tritrichomonas</taxon>
    </lineage>
</organism>
<dbReference type="InterPro" id="IPR050560">
    <property type="entry name" value="MYB_TF"/>
</dbReference>
<dbReference type="AlphaFoldDB" id="A0A1J4KLK6"/>
<evidence type="ECO:0000313" key="7">
    <source>
        <dbReference type="Proteomes" id="UP000179807"/>
    </source>
</evidence>
<dbReference type="SUPFAM" id="SSF46689">
    <property type="entry name" value="Homeodomain-like"/>
    <property type="match status" value="1"/>
</dbReference>
<dbReference type="GeneID" id="94834669"/>
<name>A0A1J4KLK6_9EUKA</name>
<keyword evidence="1" id="KW-0677">Repeat</keyword>
<evidence type="ECO:0000259" key="3">
    <source>
        <dbReference type="PROSITE" id="PS50090"/>
    </source>
</evidence>
<evidence type="ECO:0000259" key="5">
    <source>
        <dbReference type="PROSITE" id="PS51294"/>
    </source>
</evidence>
<dbReference type="CDD" id="cd00167">
    <property type="entry name" value="SANT"/>
    <property type="match status" value="2"/>
</dbReference>
<dbReference type="VEuPathDB" id="TrichDB:TRFO_18086"/>
<dbReference type="InterPro" id="IPR017930">
    <property type="entry name" value="Myb_dom"/>
</dbReference>
<feature type="domain" description="Myb-like" evidence="3">
    <location>
        <begin position="107"/>
        <end position="157"/>
    </location>
</feature>
<dbReference type="GO" id="GO:0005634">
    <property type="term" value="C:nucleus"/>
    <property type="evidence" value="ECO:0007669"/>
    <property type="project" value="TreeGrafter"/>
</dbReference>
<dbReference type="PROSITE" id="PS51293">
    <property type="entry name" value="SANT"/>
    <property type="match status" value="1"/>
</dbReference>
<gene>
    <name evidence="6" type="ORF">TRFO_18086</name>
</gene>
<dbReference type="OrthoDB" id="2143914at2759"/>
<evidence type="ECO:0000256" key="1">
    <source>
        <dbReference type="ARBA" id="ARBA00022737"/>
    </source>
</evidence>
<dbReference type="Proteomes" id="UP000179807">
    <property type="component" value="Unassembled WGS sequence"/>
</dbReference>
<comment type="caution">
    <text evidence="6">The sequence shown here is derived from an EMBL/GenBank/DDBJ whole genome shotgun (WGS) entry which is preliminary data.</text>
</comment>
<dbReference type="PROSITE" id="PS51294">
    <property type="entry name" value="HTH_MYB"/>
    <property type="match status" value="2"/>
</dbReference>
<dbReference type="SMART" id="SM00717">
    <property type="entry name" value="SANT"/>
    <property type="match status" value="2"/>
</dbReference>
<dbReference type="FunFam" id="1.10.10.60:FF:000010">
    <property type="entry name" value="Transcriptional activator Myb isoform A"/>
    <property type="match status" value="1"/>
</dbReference>
<dbReference type="PANTHER" id="PTHR45614:SF241">
    <property type="entry name" value="MYB-LIKE DNA-BINDING PROTEIN"/>
    <property type="match status" value="1"/>
</dbReference>
<dbReference type="RefSeq" id="XP_068365327.1">
    <property type="nucleotide sequence ID" value="XM_068499965.1"/>
</dbReference>
<dbReference type="InterPro" id="IPR009057">
    <property type="entry name" value="Homeodomain-like_sf"/>
</dbReference>
<dbReference type="GO" id="GO:0000981">
    <property type="term" value="F:DNA-binding transcription factor activity, RNA polymerase II-specific"/>
    <property type="evidence" value="ECO:0007669"/>
    <property type="project" value="TreeGrafter"/>
</dbReference>
<evidence type="ECO:0000313" key="6">
    <source>
        <dbReference type="EMBL" id="OHT12191.1"/>
    </source>
</evidence>
<accession>A0A1J4KLK6</accession>
<keyword evidence="7" id="KW-1185">Reference proteome</keyword>
<dbReference type="PANTHER" id="PTHR45614">
    <property type="entry name" value="MYB PROTEIN-RELATED"/>
    <property type="match status" value="1"/>
</dbReference>
<dbReference type="Gene3D" id="1.10.10.60">
    <property type="entry name" value="Homeodomain-like"/>
    <property type="match status" value="2"/>
</dbReference>
<feature type="domain" description="HTH myb-type" evidence="5">
    <location>
        <begin position="59"/>
        <end position="110"/>
    </location>
</feature>
<feature type="domain" description="HTH myb-type" evidence="5">
    <location>
        <begin position="119"/>
        <end position="161"/>
    </location>
</feature>
<dbReference type="EMBL" id="MLAK01000569">
    <property type="protein sequence ID" value="OHT12191.1"/>
    <property type="molecule type" value="Genomic_DNA"/>
</dbReference>
<dbReference type="InterPro" id="IPR001005">
    <property type="entry name" value="SANT/Myb"/>
</dbReference>
<evidence type="ECO:0000256" key="2">
    <source>
        <dbReference type="ARBA" id="ARBA00023125"/>
    </source>
</evidence>
<sequence length="205" mass="23561">MNDEFLSLIQDEISTHTSNQSNVSQFEPRCFPINVDLINSILMTEALPTASNAIQIQTVKGAWTQQEDNLLIEAVNRYGPKKWVTIAKSVPSRTSKQCRARWFQKLSPDIKHNPFESWEDEIIIEQQKQIGNHWSKIAKMLPGRSSSAVKNRWYSGLRNSRQNFIQFDAEMNHLNISNLEMQSLNSTQDNILENDDISQIANNDL</sequence>
<dbReference type="InterPro" id="IPR017884">
    <property type="entry name" value="SANT_dom"/>
</dbReference>
<dbReference type="Pfam" id="PF00249">
    <property type="entry name" value="Myb_DNA-binding"/>
    <property type="match status" value="2"/>
</dbReference>